<evidence type="ECO:0000313" key="2">
    <source>
        <dbReference type="Proteomes" id="UP000266723"/>
    </source>
</evidence>
<dbReference type="Proteomes" id="UP000266723">
    <property type="component" value="Unassembled WGS sequence"/>
</dbReference>
<organism evidence="1 2">
    <name type="scientific">Brassica cretica</name>
    <name type="common">Mustard</name>
    <dbReference type="NCBI Taxonomy" id="69181"/>
    <lineage>
        <taxon>Eukaryota</taxon>
        <taxon>Viridiplantae</taxon>
        <taxon>Streptophyta</taxon>
        <taxon>Embryophyta</taxon>
        <taxon>Tracheophyta</taxon>
        <taxon>Spermatophyta</taxon>
        <taxon>Magnoliopsida</taxon>
        <taxon>eudicotyledons</taxon>
        <taxon>Gunneridae</taxon>
        <taxon>Pentapetalae</taxon>
        <taxon>rosids</taxon>
        <taxon>malvids</taxon>
        <taxon>Brassicales</taxon>
        <taxon>Brassicaceae</taxon>
        <taxon>Brassiceae</taxon>
        <taxon>Brassica</taxon>
    </lineage>
</organism>
<gene>
    <name evidence="1" type="ORF">DY000_02018460</name>
</gene>
<accession>A0ABQ7CXX6</accession>
<comment type="caution">
    <text evidence="1">The sequence shown here is derived from an EMBL/GenBank/DDBJ whole genome shotgun (WGS) entry which is preliminary data.</text>
</comment>
<keyword evidence="2" id="KW-1185">Reference proteome</keyword>
<sequence length="148" mass="16359">MRMMPKKSSARKRSLDVSFARPVSASETSVETTSETASDFGLLIRAPYTSDTEPVQDIHVFTCFFNTRETHDAMNHRRALSHLPLLCIFNKSHVLVASPQTYLVSLQPHSTKKEQEALRQEPSGSATSVSPKLASLSLLFSCSLFSGL</sequence>
<reference evidence="1 2" key="1">
    <citation type="journal article" date="2020" name="BMC Genomics">
        <title>Intraspecific diversification of the crop wild relative Brassica cretica Lam. using demographic model selection.</title>
        <authorList>
            <person name="Kioukis A."/>
            <person name="Michalopoulou V.A."/>
            <person name="Briers L."/>
            <person name="Pirintsos S."/>
            <person name="Studholme D.J."/>
            <person name="Pavlidis P."/>
            <person name="Sarris P.F."/>
        </authorList>
    </citation>
    <scope>NUCLEOTIDE SEQUENCE [LARGE SCALE GENOMIC DNA]</scope>
    <source>
        <strain evidence="2">cv. PFS-1207/04</strain>
    </source>
</reference>
<name>A0ABQ7CXX6_BRACR</name>
<evidence type="ECO:0000313" key="1">
    <source>
        <dbReference type="EMBL" id="KAF3564550.1"/>
    </source>
</evidence>
<protein>
    <submittedName>
        <fullName evidence="1">Uncharacterized protein</fullName>
    </submittedName>
</protein>
<proteinExistence type="predicted"/>
<dbReference type="EMBL" id="QGKV02000759">
    <property type="protein sequence ID" value="KAF3564550.1"/>
    <property type="molecule type" value="Genomic_DNA"/>
</dbReference>